<comment type="caution">
    <text evidence="2">The sequence shown here is derived from an EMBL/GenBank/DDBJ whole genome shotgun (WGS) entry which is preliminary data.</text>
</comment>
<sequence>MTLIELILELLHHLLCDEFVLHECPPEMDVSGIENCESIGLNFMETMQF</sequence>
<organism evidence="2 3">
    <name type="scientific">Stephania japonica</name>
    <dbReference type="NCBI Taxonomy" id="461633"/>
    <lineage>
        <taxon>Eukaryota</taxon>
        <taxon>Viridiplantae</taxon>
        <taxon>Streptophyta</taxon>
        <taxon>Embryophyta</taxon>
        <taxon>Tracheophyta</taxon>
        <taxon>Spermatophyta</taxon>
        <taxon>Magnoliopsida</taxon>
        <taxon>Ranunculales</taxon>
        <taxon>Menispermaceae</taxon>
        <taxon>Menispermoideae</taxon>
        <taxon>Cissampelideae</taxon>
        <taxon>Stephania</taxon>
    </lineage>
</organism>
<proteinExistence type="predicted"/>
<dbReference type="EMBL" id="JBBNAE010000006">
    <property type="protein sequence ID" value="KAK9117235.1"/>
    <property type="molecule type" value="Genomic_DNA"/>
</dbReference>
<dbReference type="Proteomes" id="UP001417504">
    <property type="component" value="Unassembled WGS sequence"/>
</dbReference>
<feature type="signal peptide" evidence="1">
    <location>
        <begin position="1"/>
        <end position="16"/>
    </location>
</feature>
<keyword evidence="1" id="KW-0732">Signal</keyword>
<evidence type="ECO:0000313" key="3">
    <source>
        <dbReference type="Proteomes" id="UP001417504"/>
    </source>
</evidence>
<accession>A0AAP0NTJ8</accession>
<reference evidence="2 3" key="1">
    <citation type="submission" date="2024-01" db="EMBL/GenBank/DDBJ databases">
        <title>Genome assemblies of Stephania.</title>
        <authorList>
            <person name="Yang L."/>
        </authorList>
    </citation>
    <scope>NUCLEOTIDE SEQUENCE [LARGE SCALE GENOMIC DNA]</scope>
    <source>
        <strain evidence="2">QJT</strain>
        <tissue evidence="2">Leaf</tissue>
    </source>
</reference>
<dbReference type="AlphaFoldDB" id="A0AAP0NTJ8"/>
<protein>
    <submittedName>
        <fullName evidence="2">Uncharacterized protein</fullName>
    </submittedName>
</protein>
<evidence type="ECO:0000313" key="2">
    <source>
        <dbReference type="EMBL" id="KAK9117235.1"/>
    </source>
</evidence>
<feature type="chain" id="PRO_5042907512" evidence="1">
    <location>
        <begin position="17"/>
        <end position="49"/>
    </location>
</feature>
<evidence type="ECO:0000256" key="1">
    <source>
        <dbReference type="SAM" id="SignalP"/>
    </source>
</evidence>
<name>A0AAP0NTJ8_9MAGN</name>
<gene>
    <name evidence="2" type="ORF">Sjap_016182</name>
</gene>
<keyword evidence="3" id="KW-1185">Reference proteome</keyword>